<protein>
    <submittedName>
        <fullName evidence="9">DEHA2D03300p</fullName>
    </submittedName>
</protein>
<dbReference type="GO" id="GO:0048189">
    <property type="term" value="C:Lid2 complex"/>
    <property type="evidence" value="ECO:0007669"/>
    <property type="project" value="TreeGrafter"/>
</dbReference>
<proteinExistence type="predicted"/>
<dbReference type="Pfam" id="PF00628">
    <property type="entry name" value="PHD"/>
    <property type="match status" value="1"/>
</dbReference>
<dbReference type="Proteomes" id="UP000000599">
    <property type="component" value="Chromosome D"/>
</dbReference>
<dbReference type="STRING" id="284592.Q6BT59"/>
<feature type="domain" description="PHD-type" evidence="6">
    <location>
        <begin position="1115"/>
        <end position="1172"/>
    </location>
</feature>
<accession>Q6BT59</accession>
<evidence type="ECO:0000259" key="8">
    <source>
        <dbReference type="PROSITE" id="PS51805"/>
    </source>
</evidence>
<keyword evidence="3" id="KW-0862">Zinc</keyword>
<dbReference type="SUPFAM" id="SSF57903">
    <property type="entry name" value="FYVE/PHD zinc finger"/>
    <property type="match status" value="2"/>
</dbReference>
<dbReference type="CDD" id="cd15497">
    <property type="entry name" value="PHD1_Snt2p_like"/>
    <property type="match status" value="1"/>
</dbReference>
<feature type="compositionally biased region" description="Basic residues" evidence="5">
    <location>
        <begin position="547"/>
        <end position="560"/>
    </location>
</feature>
<dbReference type="PROSITE" id="PS51805">
    <property type="entry name" value="EPHD"/>
    <property type="match status" value="1"/>
</dbReference>
<feature type="compositionally biased region" description="Low complexity" evidence="5">
    <location>
        <begin position="28"/>
        <end position="38"/>
    </location>
</feature>
<dbReference type="OrthoDB" id="336088at2759"/>
<dbReference type="InterPro" id="IPR043151">
    <property type="entry name" value="BAH_sf"/>
</dbReference>
<dbReference type="PANTHER" id="PTHR47672:SF1">
    <property type="entry name" value="E3 UBIQUITIN-PROTEIN LIGASE SNT2"/>
    <property type="match status" value="1"/>
</dbReference>
<feature type="compositionally biased region" description="Polar residues" evidence="5">
    <location>
        <begin position="859"/>
        <end position="868"/>
    </location>
</feature>
<evidence type="ECO:0000256" key="4">
    <source>
        <dbReference type="PROSITE-ProRule" id="PRU00146"/>
    </source>
</evidence>
<evidence type="ECO:0000256" key="1">
    <source>
        <dbReference type="ARBA" id="ARBA00022723"/>
    </source>
</evidence>
<feature type="region of interest" description="Disordered" evidence="5">
    <location>
        <begin position="545"/>
        <end position="565"/>
    </location>
</feature>
<feature type="compositionally biased region" description="Low complexity" evidence="5">
    <location>
        <begin position="910"/>
        <end position="942"/>
    </location>
</feature>
<dbReference type="eggNOG" id="KOG0955">
    <property type="taxonomic scope" value="Eukaryota"/>
</dbReference>
<keyword evidence="10" id="KW-1185">Reference proteome</keyword>
<feature type="compositionally biased region" description="Basic and acidic residues" evidence="5">
    <location>
        <begin position="999"/>
        <end position="1015"/>
    </location>
</feature>
<feature type="compositionally biased region" description="Basic and acidic residues" evidence="5">
    <location>
        <begin position="414"/>
        <end position="423"/>
    </location>
</feature>
<reference evidence="9 10" key="1">
    <citation type="journal article" date="2004" name="Nature">
        <title>Genome evolution in yeasts.</title>
        <authorList>
            <consortium name="Genolevures"/>
            <person name="Dujon B."/>
            <person name="Sherman D."/>
            <person name="Fischer G."/>
            <person name="Durrens P."/>
            <person name="Casaregola S."/>
            <person name="Lafontaine I."/>
            <person name="de Montigny J."/>
            <person name="Marck C."/>
            <person name="Neuveglise C."/>
            <person name="Talla E."/>
            <person name="Goffard N."/>
            <person name="Frangeul L."/>
            <person name="Aigle M."/>
            <person name="Anthouard V."/>
            <person name="Babour A."/>
            <person name="Barbe V."/>
            <person name="Barnay S."/>
            <person name="Blanchin S."/>
            <person name="Beckerich J.M."/>
            <person name="Beyne E."/>
            <person name="Bleykasten C."/>
            <person name="Boisrame A."/>
            <person name="Boyer J."/>
            <person name="Cattolico L."/>
            <person name="Confanioleri F."/>
            <person name="de Daruvar A."/>
            <person name="Despons L."/>
            <person name="Fabre E."/>
            <person name="Fairhead C."/>
            <person name="Ferry-Dumazet H."/>
            <person name="Groppi A."/>
            <person name="Hantraye F."/>
            <person name="Hennequin C."/>
            <person name="Jauniaux N."/>
            <person name="Joyet P."/>
            <person name="Kachouri R."/>
            <person name="Kerrest A."/>
            <person name="Koszul R."/>
            <person name="Lemaire M."/>
            <person name="Lesur I."/>
            <person name="Ma L."/>
            <person name="Muller H."/>
            <person name="Nicaud J.M."/>
            <person name="Nikolski M."/>
            <person name="Oztas S."/>
            <person name="Ozier-Kalogeropoulos O."/>
            <person name="Pellenz S."/>
            <person name="Potier S."/>
            <person name="Richard G.F."/>
            <person name="Straub M.L."/>
            <person name="Suleau A."/>
            <person name="Swennene D."/>
            <person name="Tekaia F."/>
            <person name="Wesolowski-Louvel M."/>
            <person name="Westhof E."/>
            <person name="Wirth B."/>
            <person name="Zeniou-Meyer M."/>
            <person name="Zivanovic I."/>
            <person name="Bolotin-Fukuhara M."/>
            <person name="Thierry A."/>
            <person name="Bouchier C."/>
            <person name="Caudron B."/>
            <person name="Scarpelli C."/>
            <person name="Gaillardin C."/>
            <person name="Weissenbach J."/>
            <person name="Wincker P."/>
            <person name="Souciet J.L."/>
        </authorList>
    </citation>
    <scope>NUCLEOTIDE SEQUENCE [LARGE SCALE GENOMIC DNA]</scope>
    <source>
        <strain evidence="10">ATCC 36239 / CBS 767 / BCRC 21394 / JCM 1990 / NBRC 0083 / IGC 2968</strain>
    </source>
</reference>
<keyword evidence="1" id="KW-0479">Metal-binding</keyword>
<dbReference type="InterPro" id="IPR019787">
    <property type="entry name" value="Znf_PHD-finger"/>
</dbReference>
<sequence length="1562" mass="177375">MSSTRPKRKATINKSYNDAIDETIFDDNSSNNLNSSSNSKKKPLKKSNTPEAGLKNGNSNVVNPNPKAISYNWQPPPSPVDYFSYKLDLEDAYVDIENQTLFCPNQPPIPTSYEQIRKRKLKEPFKLTKGDYIYMISEPPGEPYYIGRIMGFTSKHDRHVQHHDSEQNSTGSSTSSSDFDAQISNNPRHEEASGYVFQIQWFYRPRDISKSTSDSRLLYASMHTDTCPLQSFRGLVTVRYKQDVEFEFNYLANDASENNGKSSSPAPLNGLEIYSQQPNCFYFDKLFDRYMIRFYDILSTASLLRTINNDENKSKNFLTALNKRFEYIFVESNRTKSFVNGFSSDSCNCEICGQWCSGQDSVTCAGCEKHYHMFCLDPPLLRKPSRGFSWSCAPCTKKHDREHQSKKMFMLSHDNKSSNENELSRQINGLNSPKSPLHDSSAETDEEDIKPITNSILPKYELMAIEFLKNDSHLTFKQRRLKEEWCMRYLGMYARLEDGVDLEDRSPYPRASTRLGAKHQATNIPEFYDHPIVYYDLDKQSTVNGTTKKKSTVKKPGTKSKKNDVTDTVKLPIPDELKDTSPKEYPQWLQPRPKGYIERGVDDGEGVTCSLMWKPLNEDYQDNFKNLDSFVEKCSPIAEKLNMLATSPNFVDGVLKAYLDNNGNTDKAYEEISKLTRKSLREPTLSKEEIKRFEAGVKKYGRRMHKKLQSIVKEEHPSKTESKNSPLTIDFLANHNDDSSYETEKIVSNNSNFACKHCRTHQSLQWFRITGYDANTKFEKGTHEDLDKDSVIGLCFRCARLWRRYAVVWEDPTEVEKKSNKPVGGWKKKVEFELLRDSQMILEESEALGGGLSYDNKKPSSSIINGTASKPKKLIPKKNTSGITDVTNNSVSKLKASNKEDNPTKKRKISSVSTKPTTSTVSNTKKTISTKAKATTKPSKPTNVKTTKAKKDLPSHKVAQGATKAKTEKKELNKDTVKENTESNPSKAKRKRSQSSLTDDSKPEKKLTTTVKKEPMPGVISSGSTVAPNKRQKKHVDPSLSNRIINPLLNNNYIVSLPIKRMKLDKKSTPVMTSEILNNVIKSFRGKQLTDLGTQLQAYPIPNNAVVELPFSPFDRRCCVCLEDDKNDTSIPEMLICSNCGVNAHLSCTGISIPEQIPRPIKQWLCEPCINDLNPHYSTLYSCCLCLANESNYELSILGHPSVKPDYLKPIYGSGRWCHLVCALFNSDLVNFRSIPSTAFNSKRLVKEEVIDQYSIIESIHNFTAIESVSEIYLQNYTSKCGICNTLNGSLIACDVCKLTNEDSMKYHITCAQDTPNFKLGFKLCSQRLNDKDNKLVKVGDEYGKLQPILLCPMHTTSSIKIHSMRTLGNRVYGISRDELKPIIQIYLEDLVKSNNTSNKLTGPQLKSNIYIKMIKAYEEQEKNQKSKNNYLKLLNSSNIINVKPKDVKSCGRCKTTASPMWWIQKDGNQSNFNEMRDSPNQKFLCQTCYHIKDEDKESTPERESQPLFDLLDEPLDGELYGLQNNEDKLSDIYPKDTKHESESVTSSEITRSKISIGDILS</sequence>
<feature type="region of interest" description="Disordered" evidence="5">
    <location>
        <begin position="1"/>
        <end position="73"/>
    </location>
</feature>
<feature type="compositionally biased region" description="Basic residues" evidence="5">
    <location>
        <begin position="1"/>
        <end position="11"/>
    </location>
</feature>
<dbReference type="InterPro" id="IPR001965">
    <property type="entry name" value="Znf_PHD"/>
</dbReference>
<dbReference type="SMART" id="SM00439">
    <property type="entry name" value="BAH"/>
    <property type="match status" value="1"/>
</dbReference>
<dbReference type="InterPro" id="IPR034732">
    <property type="entry name" value="EPHD"/>
</dbReference>
<feature type="compositionally biased region" description="Basic and acidic residues" evidence="5">
    <location>
        <begin position="1528"/>
        <end position="1543"/>
    </location>
</feature>
<evidence type="ECO:0000313" key="9">
    <source>
        <dbReference type="EMBL" id="CAG86746.2"/>
    </source>
</evidence>
<name>Q6BT59_DEBHA</name>
<evidence type="ECO:0000259" key="6">
    <source>
        <dbReference type="PROSITE" id="PS50016"/>
    </source>
</evidence>
<dbReference type="EMBL" id="CR382136">
    <property type="protein sequence ID" value="CAG86746.2"/>
    <property type="molecule type" value="Genomic_DNA"/>
</dbReference>
<dbReference type="PANTHER" id="PTHR47672">
    <property type="entry name" value="E3 UBIQUITIN-PROTEIN LIGASE SNT2"/>
    <property type="match status" value="1"/>
</dbReference>
<dbReference type="OMA" id="CAGCEKH"/>
<evidence type="ECO:0000259" key="7">
    <source>
        <dbReference type="PROSITE" id="PS51038"/>
    </source>
</evidence>
<organism evidence="9 10">
    <name type="scientific">Debaryomyces hansenii (strain ATCC 36239 / CBS 767 / BCRC 21394 / JCM 1990 / NBRC 0083 / IGC 2968)</name>
    <name type="common">Yeast</name>
    <name type="synonym">Torulaspora hansenii</name>
    <dbReference type="NCBI Taxonomy" id="284592"/>
    <lineage>
        <taxon>Eukaryota</taxon>
        <taxon>Fungi</taxon>
        <taxon>Dikarya</taxon>
        <taxon>Ascomycota</taxon>
        <taxon>Saccharomycotina</taxon>
        <taxon>Pichiomycetes</taxon>
        <taxon>Debaryomycetaceae</taxon>
        <taxon>Debaryomyces</taxon>
    </lineage>
</organism>
<dbReference type="GO" id="GO:0004842">
    <property type="term" value="F:ubiquitin-protein transferase activity"/>
    <property type="evidence" value="ECO:0007669"/>
    <property type="project" value="TreeGrafter"/>
</dbReference>
<dbReference type="GO" id="GO:0003682">
    <property type="term" value="F:chromatin binding"/>
    <property type="evidence" value="ECO:0007669"/>
    <property type="project" value="InterPro"/>
</dbReference>
<feature type="domain" description="PHD-type" evidence="6">
    <location>
        <begin position="346"/>
        <end position="398"/>
    </location>
</feature>
<dbReference type="GeneID" id="2901708"/>
<evidence type="ECO:0000313" key="10">
    <source>
        <dbReference type="Proteomes" id="UP000000599"/>
    </source>
</evidence>
<feature type="region of interest" description="Disordered" evidence="5">
    <location>
        <begin position="851"/>
        <end position="1037"/>
    </location>
</feature>
<dbReference type="Gene3D" id="2.30.30.490">
    <property type="match status" value="1"/>
</dbReference>
<feature type="region of interest" description="Disordered" evidence="5">
    <location>
        <begin position="1528"/>
        <end position="1550"/>
    </location>
</feature>
<feature type="region of interest" description="Disordered" evidence="5">
    <location>
        <begin position="157"/>
        <end position="186"/>
    </location>
</feature>
<dbReference type="PROSITE" id="PS50016">
    <property type="entry name" value="ZF_PHD_2"/>
    <property type="match status" value="2"/>
</dbReference>
<dbReference type="InterPro" id="IPR001025">
    <property type="entry name" value="BAH_dom"/>
</dbReference>
<dbReference type="VEuPathDB" id="FungiDB:DEHA2D03300g"/>
<gene>
    <name evidence="9" type="ordered locus">DEHA2D03300g</name>
</gene>
<feature type="compositionally biased region" description="Polar residues" evidence="5">
    <location>
        <begin position="424"/>
        <end position="434"/>
    </location>
</feature>
<dbReference type="Pfam" id="PF01426">
    <property type="entry name" value="BAH"/>
    <property type="match status" value="1"/>
</dbReference>
<dbReference type="RefSeq" id="XP_458611.2">
    <property type="nucleotide sequence ID" value="XM_458611.2"/>
</dbReference>
<dbReference type="Gene3D" id="3.30.40.10">
    <property type="entry name" value="Zinc/RING finger domain, C3HC4 (zinc finger)"/>
    <property type="match status" value="2"/>
</dbReference>
<dbReference type="KEGG" id="dha:DEHA2D03300g"/>
<evidence type="ECO:0000256" key="3">
    <source>
        <dbReference type="ARBA" id="ARBA00022833"/>
    </source>
</evidence>
<dbReference type="HOGENOM" id="CLU_001514_2_0_1"/>
<feature type="compositionally biased region" description="Basic and acidic residues" evidence="5">
    <location>
        <begin position="965"/>
        <end position="981"/>
    </location>
</feature>
<dbReference type="CDD" id="cd04710">
    <property type="entry name" value="BAH_fungalPHD"/>
    <property type="match status" value="1"/>
</dbReference>
<dbReference type="InParanoid" id="Q6BT59"/>
<dbReference type="FunCoup" id="Q6BT59">
    <property type="interactions" value="67"/>
</dbReference>
<feature type="domain" description="PHD-type" evidence="8">
    <location>
        <begin position="1180"/>
        <end position="1356"/>
    </location>
</feature>
<feature type="compositionally biased region" description="Polar residues" evidence="5">
    <location>
        <begin position="878"/>
        <end position="892"/>
    </location>
</feature>
<dbReference type="PROSITE" id="PS51038">
    <property type="entry name" value="BAH"/>
    <property type="match status" value="1"/>
</dbReference>
<feature type="domain" description="BAH" evidence="7">
    <location>
        <begin position="125"/>
        <end position="298"/>
    </location>
</feature>
<dbReference type="InterPro" id="IPR011011">
    <property type="entry name" value="Znf_FYVE_PHD"/>
</dbReference>
<dbReference type="GO" id="GO:0036205">
    <property type="term" value="P:histone catabolic process"/>
    <property type="evidence" value="ECO:0007669"/>
    <property type="project" value="TreeGrafter"/>
</dbReference>
<evidence type="ECO:0000256" key="2">
    <source>
        <dbReference type="ARBA" id="ARBA00022771"/>
    </source>
</evidence>
<dbReference type="GO" id="GO:0008270">
    <property type="term" value="F:zinc ion binding"/>
    <property type="evidence" value="ECO:0007669"/>
    <property type="project" value="UniProtKB-KW"/>
</dbReference>
<dbReference type="SMART" id="SM00249">
    <property type="entry name" value="PHD"/>
    <property type="match status" value="3"/>
</dbReference>
<feature type="region of interest" description="Disordered" evidence="5">
    <location>
        <begin position="414"/>
        <end position="446"/>
    </location>
</feature>
<keyword evidence="2 4" id="KW-0863">Zinc-finger</keyword>
<evidence type="ECO:0000256" key="5">
    <source>
        <dbReference type="SAM" id="MobiDB-lite"/>
    </source>
</evidence>
<dbReference type="InterPro" id="IPR029617">
    <property type="entry name" value="Snt2"/>
</dbReference>
<dbReference type="InterPro" id="IPR013083">
    <property type="entry name" value="Znf_RING/FYVE/PHD"/>
</dbReference>